<dbReference type="AlphaFoldDB" id="A0A3Q3LX16"/>
<reference evidence="3" key="1">
    <citation type="submission" date="2025-08" db="UniProtKB">
        <authorList>
            <consortium name="Ensembl"/>
        </authorList>
    </citation>
    <scope>IDENTIFICATION</scope>
</reference>
<sequence>MLTTVKSLKISYNPINETNTFTNGDWISGQVTLELAKDCQIENLLVKFKGKADVLWTERYGKTTVVYHAKEKYFSLKHYFVQDQNQRDSSVVAPGIHVYPFTFQMPFQNAPSSFAGSVGKIVYTLETKLSRSMRISKKDSTKINFVSKADLNHDPGLMAPQHEHKDKKMKMFSSGAVAMDVNLEKAGFFQEGLKVMAFIQNKSSREIRPKYCVYRKHSFFANGKRKLSTKDLLKEVGEPIQPSASENVTRVLTIPHDVEPSILNCSIIKAEYRLRVSSSVTRRLATETCDCTHKLSCVNFYRSLLFFYLAV</sequence>
<dbReference type="GO" id="GO:0005737">
    <property type="term" value="C:cytoplasm"/>
    <property type="evidence" value="ECO:0007669"/>
    <property type="project" value="TreeGrafter"/>
</dbReference>
<dbReference type="GO" id="GO:0015031">
    <property type="term" value="P:protein transport"/>
    <property type="evidence" value="ECO:0007669"/>
    <property type="project" value="TreeGrafter"/>
</dbReference>
<dbReference type="InterPro" id="IPR011021">
    <property type="entry name" value="Arrestin-like_N"/>
</dbReference>
<dbReference type="Gene3D" id="2.60.40.640">
    <property type="match status" value="2"/>
</dbReference>
<dbReference type="InParanoid" id="A0A3Q3LX16"/>
<proteinExistence type="inferred from homology"/>
<comment type="similarity">
    <text evidence="1">Belongs to the arrestin family.</text>
</comment>
<name>A0A3Q3LX16_9TELE</name>
<organism evidence="3 4">
    <name type="scientific">Mastacembelus armatus</name>
    <name type="common">zig-zag eel</name>
    <dbReference type="NCBI Taxonomy" id="205130"/>
    <lineage>
        <taxon>Eukaryota</taxon>
        <taxon>Metazoa</taxon>
        <taxon>Chordata</taxon>
        <taxon>Craniata</taxon>
        <taxon>Vertebrata</taxon>
        <taxon>Euteleostomi</taxon>
        <taxon>Actinopterygii</taxon>
        <taxon>Neopterygii</taxon>
        <taxon>Teleostei</taxon>
        <taxon>Neoteleostei</taxon>
        <taxon>Acanthomorphata</taxon>
        <taxon>Anabantaria</taxon>
        <taxon>Synbranchiformes</taxon>
        <taxon>Mastacembelidae</taxon>
        <taxon>Mastacembelus</taxon>
    </lineage>
</organism>
<dbReference type="SUPFAM" id="SSF81296">
    <property type="entry name" value="E set domains"/>
    <property type="match status" value="2"/>
</dbReference>
<accession>A0A3Q3LX16</accession>
<dbReference type="GO" id="GO:0005886">
    <property type="term" value="C:plasma membrane"/>
    <property type="evidence" value="ECO:0007669"/>
    <property type="project" value="TreeGrafter"/>
</dbReference>
<evidence type="ECO:0000256" key="1">
    <source>
        <dbReference type="ARBA" id="ARBA00005298"/>
    </source>
</evidence>
<dbReference type="GO" id="GO:0007399">
    <property type="term" value="P:nervous system development"/>
    <property type="evidence" value="ECO:0007669"/>
    <property type="project" value="UniProtKB-ARBA"/>
</dbReference>
<evidence type="ECO:0000313" key="4">
    <source>
        <dbReference type="Proteomes" id="UP000261640"/>
    </source>
</evidence>
<dbReference type="FunCoup" id="A0A3Q3LX16">
    <property type="interactions" value="2"/>
</dbReference>
<dbReference type="STRING" id="205130.ENSMAMP00000017712"/>
<dbReference type="PANTHER" id="PTHR11188:SF135">
    <property type="entry name" value="ARRESTIN DOMAIN CONTAINING 3-LIKE-RELATED"/>
    <property type="match status" value="1"/>
</dbReference>
<dbReference type="InterPro" id="IPR014756">
    <property type="entry name" value="Ig_E-set"/>
</dbReference>
<dbReference type="InterPro" id="IPR011022">
    <property type="entry name" value="Arrestin_C-like"/>
</dbReference>
<dbReference type="InterPro" id="IPR014752">
    <property type="entry name" value="Arrestin-like_C"/>
</dbReference>
<reference evidence="3" key="2">
    <citation type="submission" date="2025-09" db="UniProtKB">
        <authorList>
            <consortium name="Ensembl"/>
        </authorList>
    </citation>
    <scope>IDENTIFICATION</scope>
</reference>
<evidence type="ECO:0000259" key="2">
    <source>
        <dbReference type="SMART" id="SM01017"/>
    </source>
</evidence>
<dbReference type="Pfam" id="PF02752">
    <property type="entry name" value="Arrestin_C"/>
    <property type="match status" value="1"/>
</dbReference>
<dbReference type="Proteomes" id="UP000261640">
    <property type="component" value="Unplaced"/>
</dbReference>
<dbReference type="Pfam" id="PF00339">
    <property type="entry name" value="Arrestin_N"/>
    <property type="match status" value="1"/>
</dbReference>
<dbReference type="GeneTree" id="ENSGT00940000164012"/>
<dbReference type="Ensembl" id="ENSMAMT00000018182.2">
    <property type="protein sequence ID" value="ENSMAMP00000017712.2"/>
    <property type="gene ID" value="ENSMAMG00000011958.2"/>
</dbReference>
<dbReference type="SMART" id="SM01017">
    <property type="entry name" value="Arrestin_C"/>
    <property type="match status" value="1"/>
</dbReference>
<feature type="domain" description="Arrestin C-terminal-like" evidence="2">
    <location>
        <begin position="173"/>
        <end position="291"/>
    </location>
</feature>
<dbReference type="InterPro" id="IPR050357">
    <property type="entry name" value="Arrestin_domain-protein"/>
</dbReference>
<dbReference type="PANTHER" id="PTHR11188">
    <property type="entry name" value="ARRESTIN DOMAIN CONTAINING PROTEIN"/>
    <property type="match status" value="1"/>
</dbReference>
<protein>
    <submittedName>
        <fullName evidence="3">Arrestin domain-containing protein 3-like</fullName>
    </submittedName>
</protein>
<evidence type="ECO:0000313" key="3">
    <source>
        <dbReference type="Ensembl" id="ENSMAMP00000017712.2"/>
    </source>
</evidence>
<keyword evidence="4" id="KW-1185">Reference proteome</keyword>